<proteinExistence type="predicted"/>
<organism evidence="2 3">
    <name type="scientific">Wansuia hejianensis</name>
    <dbReference type="NCBI Taxonomy" id="2763667"/>
    <lineage>
        <taxon>Bacteria</taxon>
        <taxon>Bacillati</taxon>
        <taxon>Bacillota</taxon>
        <taxon>Clostridia</taxon>
        <taxon>Lachnospirales</taxon>
        <taxon>Lachnospiraceae</taxon>
        <taxon>Wansuia</taxon>
    </lineage>
</organism>
<name>A0A7G9GB61_9FIRM</name>
<keyword evidence="3" id="KW-1185">Reference proteome</keyword>
<dbReference type="EMBL" id="CP060635">
    <property type="protein sequence ID" value="QNM08043.1"/>
    <property type="molecule type" value="Genomic_DNA"/>
</dbReference>
<sequence length="142" mass="16902">MTAQELIGAYDAERPNQIDTGVKLSWIQKVEWMILRETVLTHSNDPRFTPRTKPGEETSAPFDPERYFDTWGLESELLAPPPYEDVYTYYLDMRQALNAGETKRYNQMTSLYNNAMLTFQQYYNRTYRPIKKSKRFLRHECL</sequence>
<dbReference type="KEGG" id="whj:H9Q79_14285"/>
<evidence type="ECO:0000256" key="1">
    <source>
        <dbReference type="SAM" id="MobiDB-lite"/>
    </source>
</evidence>
<dbReference type="RefSeq" id="WP_118647205.1">
    <property type="nucleotide sequence ID" value="NZ_CP060635.1"/>
</dbReference>
<feature type="region of interest" description="Disordered" evidence="1">
    <location>
        <begin position="44"/>
        <end position="63"/>
    </location>
</feature>
<dbReference type="Proteomes" id="UP000515860">
    <property type="component" value="Chromosome"/>
</dbReference>
<reference evidence="2 3" key="1">
    <citation type="submission" date="2020-08" db="EMBL/GenBank/DDBJ databases">
        <authorList>
            <person name="Liu C."/>
            <person name="Sun Q."/>
        </authorList>
    </citation>
    <scope>NUCLEOTIDE SEQUENCE [LARGE SCALE GENOMIC DNA]</scope>
    <source>
        <strain evidence="2 3">NSJ-29</strain>
    </source>
</reference>
<accession>A0A7G9GB61</accession>
<evidence type="ECO:0000313" key="3">
    <source>
        <dbReference type="Proteomes" id="UP000515860"/>
    </source>
</evidence>
<protein>
    <submittedName>
        <fullName evidence="2">Uncharacterized protein</fullName>
    </submittedName>
</protein>
<dbReference type="AlphaFoldDB" id="A0A7G9GB61"/>
<gene>
    <name evidence="2" type="ORF">H9Q79_14285</name>
</gene>
<evidence type="ECO:0000313" key="2">
    <source>
        <dbReference type="EMBL" id="QNM08043.1"/>
    </source>
</evidence>